<proteinExistence type="predicted"/>
<gene>
    <name evidence="2" type="ORF">PECUL_23A054392</name>
</gene>
<accession>A0AAD1VYE3</accession>
<sequence>MRNELQLKGTTSRHTALALANNDCTSRPNLMEHTHDEAAHQPTNQDSLMSSRGREAIHTDTS</sequence>
<dbReference type="Proteomes" id="UP001295444">
    <property type="component" value="Chromosome 03"/>
</dbReference>
<evidence type="ECO:0000256" key="1">
    <source>
        <dbReference type="SAM" id="MobiDB-lite"/>
    </source>
</evidence>
<dbReference type="AlphaFoldDB" id="A0AAD1VYE3"/>
<feature type="compositionally biased region" description="Basic and acidic residues" evidence="1">
    <location>
        <begin position="30"/>
        <end position="39"/>
    </location>
</feature>
<reference evidence="2" key="1">
    <citation type="submission" date="2022-03" db="EMBL/GenBank/DDBJ databases">
        <authorList>
            <person name="Alioto T."/>
            <person name="Alioto T."/>
            <person name="Gomez Garrido J."/>
        </authorList>
    </citation>
    <scope>NUCLEOTIDE SEQUENCE</scope>
</reference>
<feature type="region of interest" description="Disordered" evidence="1">
    <location>
        <begin position="1"/>
        <end position="62"/>
    </location>
</feature>
<feature type="compositionally biased region" description="Basic and acidic residues" evidence="1">
    <location>
        <begin position="52"/>
        <end position="62"/>
    </location>
</feature>
<protein>
    <submittedName>
        <fullName evidence="2">Uncharacterized protein</fullName>
    </submittedName>
</protein>
<evidence type="ECO:0000313" key="3">
    <source>
        <dbReference type="Proteomes" id="UP001295444"/>
    </source>
</evidence>
<name>A0AAD1VYE3_PELCU</name>
<dbReference type="EMBL" id="OW240914">
    <property type="protein sequence ID" value="CAH2276466.1"/>
    <property type="molecule type" value="Genomic_DNA"/>
</dbReference>
<evidence type="ECO:0000313" key="2">
    <source>
        <dbReference type="EMBL" id="CAH2276466.1"/>
    </source>
</evidence>
<organism evidence="2 3">
    <name type="scientific">Pelobates cultripes</name>
    <name type="common">Western spadefoot toad</name>
    <dbReference type="NCBI Taxonomy" id="61616"/>
    <lineage>
        <taxon>Eukaryota</taxon>
        <taxon>Metazoa</taxon>
        <taxon>Chordata</taxon>
        <taxon>Craniata</taxon>
        <taxon>Vertebrata</taxon>
        <taxon>Euteleostomi</taxon>
        <taxon>Amphibia</taxon>
        <taxon>Batrachia</taxon>
        <taxon>Anura</taxon>
        <taxon>Pelobatoidea</taxon>
        <taxon>Pelobatidae</taxon>
        <taxon>Pelobates</taxon>
    </lineage>
</organism>
<feature type="compositionally biased region" description="Polar residues" evidence="1">
    <location>
        <begin position="41"/>
        <end position="50"/>
    </location>
</feature>
<keyword evidence="3" id="KW-1185">Reference proteome</keyword>